<evidence type="ECO:0000313" key="7">
    <source>
        <dbReference type="Proteomes" id="UP000728032"/>
    </source>
</evidence>
<dbReference type="PROSITE" id="PS50089">
    <property type="entry name" value="ZF_RING_2"/>
    <property type="match status" value="1"/>
</dbReference>
<name>A0A7R9LFI8_9ACAR</name>
<dbReference type="GO" id="GO:0061630">
    <property type="term" value="F:ubiquitin protein ligase activity"/>
    <property type="evidence" value="ECO:0007669"/>
    <property type="project" value="TreeGrafter"/>
</dbReference>
<dbReference type="PANTHER" id="PTHR46016">
    <property type="entry name" value="ZINC FINGER, RING/FYVE/PHD-TYPE"/>
    <property type="match status" value="1"/>
</dbReference>
<evidence type="ECO:0000259" key="5">
    <source>
        <dbReference type="PROSITE" id="PS50089"/>
    </source>
</evidence>
<proteinExistence type="predicted"/>
<protein>
    <recommendedName>
        <fullName evidence="5">RING-type domain-containing protein</fullName>
    </recommendedName>
</protein>
<accession>A0A7R9LFI8</accession>
<dbReference type="AlphaFoldDB" id="A0A7R9LFI8"/>
<evidence type="ECO:0000256" key="3">
    <source>
        <dbReference type="PROSITE-ProRule" id="PRU00175"/>
    </source>
</evidence>
<dbReference type="GO" id="GO:0008270">
    <property type="term" value="F:zinc ion binding"/>
    <property type="evidence" value="ECO:0007669"/>
    <property type="project" value="UniProtKB-KW"/>
</dbReference>
<gene>
    <name evidence="6" type="ORF">ONB1V03_LOCUS2731</name>
</gene>
<keyword evidence="1 3" id="KW-0479">Metal-binding</keyword>
<dbReference type="Proteomes" id="UP000728032">
    <property type="component" value="Unassembled WGS sequence"/>
</dbReference>
<feature type="region of interest" description="Disordered" evidence="4">
    <location>
        <begin position="276"/>
        <end position="297"/>
    </location>
</feature>
<keyword evidence="2" id="KW-0862">Zinc</keyword>
<dbReference type="GO" id="GO:0000209">
    <property type="term" value="P:protein polyubiquitination"/>
    <property type="evidence" value="ECO:0007669"/>
    <property type="project" value="TreeGrafter"/>
</dbReference>
<evidence type="ECO:0000256" key="2">
    <source>
        <dbReference type="ARBA" id="ARBA00022833"/>
    </source>
</evidence>
<dbReference type="SMART" id="SM00184">
    <property type="entry name" value="RING"/>
    <property type="match status" value="1"/>
</dbReference>
<keyword evidence="7" id="KW-1185">Reference proteome</keyword>
<dbReference type="EMBL" id="OC915509">
    <property type="protein sequence ID" value="CAD7640763.1"/>
    <property type="molecule type" value="Genomic_DNA"/>
</dbReference>
<organism evidence="6">
    <name type="scientific">Oppiella nova</name>
    <dbReference type="NCBI Taxonomy" id="334625"/>
    <lineage>
        <taxon>Eukaryota</taxon>
        <taxon>Metazoa</taxon>
        <taxon>Ecdysozoa</taxon>
        <taxon>Arthropoda</taxon>
        <taxon>Chelicerata</taxon>
        <taxon>Arachnida</taxon>
        <taxon>Acari</taxon>
        <taxon>Acariformes</taxon>
        <taxon>Sarcoptiformes</taxon>
        <taxon>Oribatida</taxon>
        <taxon>Brachypylina</taxon>
        <taxon>Oppioidea</taxon>
        <taxon>Oppiidae</taxon>
        <taxon>Oppiella</taxon>
    </lineage>
</organism>
<dbReference type="Pfam" id="PF13923">
    <property type="entry name" value="zf-C3HC4_2"/>
    <property type="match status" value="1"/>
</dbReference>
<dbReference type="SMART" id="SM00504">
    <property type="entry name" value="Ubox"/>
    <property type="match status" value="1"/>
</dbReference>
<evidence type="ECO:0000256" key="4">
    <source>
        <dbReference type="SAM" id="MobiDB-lite"/>
    </source>
</evidence>
<dbReference type="OrthoDB" id="6511708at2759"/>
<dbReference type="Gene3D" id="3.30.40.10">
    <property type="entry name" value="Zinc/RING finger domain, C3HC4 (zinc finger)"/>
    <property type="match status" value="1"/>
</dbReference>
<dbReference type="InterPro" id="IPR001841">
    <property type="entry name" value="Znf_RING"/>
</dbReference>
<dbReference type="PANTHER" id="PTHR46016:SF1">
    <property type="entry name" value="RING-TYPE DOMAIN-CONTAINING PROTEIN"/>
    <property type="match status" value="1"/>
</dbReference>
<dbReference type="InterPro" id="IPR003613">
    <property type="entry name" value="Ubox_domain"/>
</dbReference>
<sequence length="467" mass="53050">MCGIDRGRYAGAADDRELDEYICAICLAIYVNPMVTQCCRQTYCYSCIDQWLTSYNTCPNDRGPLYMNEMLPAPRIVHNLLANMPVRCEYYGNGCSSVVKVCQLAHHLLYECQYIEKCGICGYDRNGVNTGHNCNAILRGQCERLTAENQCLIDRNGVLFMDSQRHRVLMEGMASEIQRLNELNAQLAYDLEALRRDRPNINYMDESMNNSHNTGAQSEPDVYEVNNSLDSLLDLDYNTGAHTDPVDYSLDNQPPASLLDWDYDDDTNDTIMAIDGNDNDNQNTNPPNNTLNQPDNRILPDPIIALDNRQPARDAIPERFDTDDYIHYRLDEVIGNECDDNEDVFGEKGNRRLGRVEKFRDSIDGNNDVRQQSLHVGKCIYVITVIKNIPDDVLDDIMSSDEYGWGDIWLFRTKDGQAPIDDIKQVVQNSDFQEAMPTIDSELLVCNSDGNELYWINPAGTSMKLFG</sequence>
<dbReference type="GO" id="GO:0006511">
    <property type="term" value="P:ubiquitin-dependent protein catabolic process"/>
    <property type="evidence" value="ECO:0007669"/>
    <property type="project" value="TreeGrafter"/>
</dbReference>
<evidence type="ECO:0000256" key="1">
    <source>
        <dbReference type="ARBA" id="ARBA00022771"/>
    </source>
</evidence>
<feature type="compositionally biased region" description="Low complexity" evidence="4">
    <location>
        <begin position="279"/>
        <end position="296"/>
    </location>
</feature>
<feature type="domain" description="RING-type" evidence="5">
    <location>
        <begin position="23"/>
        <end position="62"/>
    </location>
</feature>
<evidence type="ECO:0000313" key="6">
    <source>
        <dbReference type="EMBL" id="CAD7640763.1"/>
    </source>
</evidence>
<dbReference type="InterPro" id="IPR051438">
    <property type="entry name" value="RNF_E3_ubiq-protein_ligase"/>
</dbReference>
<dbReference type="EMBL" id="CAJPVJ010000684">
    <property type="protein sequence ID" value="CAG2163147.1"/>
    <property type="molecule type" value="Genomic_DNA"/>
</dbReference>
<dbReference type="InterPro" id="IPR013083">
    <property type="entry name" value="Znf_RING/FYVE/PHD"/>
</dbReference>
<keyword evidence="1 3" id="KW-0863">Zinc-finger</keyword>
<dbReference type="SUPFAM" id="SSF57850">
    <property type="entry name" value="RING/U-box"/>
    <property type="match status" value="1"/>
</dbReference>
<reference evidence="6" key="1">
    <citation type="submission" date="2020-11" db="EMBL/GenBank/DDBJ databases">
        <authorList>
            <person name="Tran Van P."/>
        </authorList>
    </citation>
    <scope>NUCLEOTIDE SEQUENCE</scope>
</reference>